<keyword evidence="3" id="KW-1185">Reference proteome</keyword>
<dbReference type="EMBL" id="QBIY01011366">
    <property type="protein sequence ID" value="RXN32518.1"/>
    <property type="molecule type" value="Genomic_DNA"/>
</dbReference>
<accession>A0A498NL37</accession>
<proteinExistence type="predicted"/>
<sequence length="106" mass="11612">MRPRYRRTHRSLLGGRASFEQKTDREGSSADGLSAPVNGDQAGIEPSTRIESDFVFLPQQDGFTRGRPTRARSARITGRASLKHHPPSATHPTAPMRTKASHSPPP</sequence>
<gene>
    <name evidence="2" type="ORF">ROHU_016157</name>
</gene>
<feature type="region of interest" description="Disordered" evidence="1">
    <location>
        <begin position="59"/>
        <end position="106"/>
    </location>
</feature>
<name>A0A498NL37_LABRO</name>
<evidence type="ECO:0000256" key="1">
    <source>
        <dbReference type="SAM" id="MobiDB-lite"/>
    </source>
</evidence>
<dbReference type="AlphaFoldDB" id="A0A498NL37"/>
<evidence type="ECO:0000313" key="3">
    <source>
        <dbReference type="Proteomes" id="UP000290572"/>
    </source>
</evidence>
<evidence type="ECO:0000313" key="2">
    <source>
        <dbReference type="EMBL" id="RXN32518.1"/>
    </source>
</evidence>
<protein>
    <submittedName>
        <fullName evidence="2">Uncharacterized protein</fullName>
    </submittedName>
</protein>
<feature type="compositionally biased region" description="Basic and acidic residues" evidence="1">
    <location>
        <begin position="19"/>
        <end position="28"/>
    </location>
</feature>
<dbReference type="Proteomes" id="UP000290572">
    <property type="component" value="Unassembled WGS sequence"/>
</dbReference>
<organism evidence="2 3">
    <name type="scientific">Labeo rohita</name>
    <name type="common">Indian major carp</name>
    <name type="synonym">Cyprinus rohita</name>
    <dbReference type="NCBI Taxonomy" id="84645"/>
    <lineage>
        <taxon>Eukaryota</taxon>
        <taxon>Metazoa</taxon>
        <taxon>Chordata</taxon>
        <taxon>Craniata</taxon>
        <taxon>Vertebrata</taxon>
        <taxon>Euteleostomi</taxon>
        <taxon>Actinopterygii</taxon>
        <taxon>Neopterygii</taxon>
        <taxon>Teleostei</taxon>
        <taxon>Ostariophysi</taxon>
        <taxon>Cypriniformes</taxon>
        <taxon>Cyprinidae</taxon>
        <taxon>Labeoninae</taxon>
        <taxon>Labeonini</taxon>
        <taxon>Labeo</taxon>
    </lineage>
</organism>
<reference evidence="2 3" key="1">
    <citation type="submission" date="2018-03" db="EMBL/GenBank/DDBJ databases">
        <title>Draft genome sequence of Rohu Carp (Labeo rohita).</title>
        <authorList>
            <person name="Das P."/>
            <person name="Kushwaha B."/>
            <person name="Joshi C.G."/>
            <person name="Kumar D."/>
            <person name="Nagpure N.S."/>
            <person name="Sahoo L."/>
            <person name="Das S.P."/>
            <person name="Bit A."/>
            <person name="Patnaik S."/>
            <person name="Meher P.K."/>
            <person name="Jayasankar P."/>
            <person name="Koringa P.G."/>
            <person name="Patel N.V."/>
            <person name="Hinsu A.T."/>
            <person name="Kumar R."/>
            <person name="Pandey M."/>
            <person name="Agarwal S."/>
            <person name="Srivastava S."/>
            <person name="Singh M."/>
            <person name="Iquebal M.A."/>
            <person name="Jaiswal S."/>
            <person name="Angadi U.B."/>
            <person name="Kumar N."/>
            <person name="Raza M."/>
            <person name="Shah T.M."/>
            <person name="Rai A."/>
            <person name="Jena J.K."/>
        </authorList>
    </citation>
    <scope>NUCLEOTIDE SEQUENCE [LARGE SCALE GENOMIC DNA]</scope>
    <source>
        <strain evidence="2">DASCIFA01</strain>
        <tissue evidence="2">Testis</tissue>
    </source>
</reference>
<comment type="caution">
    <text evidence="2">The sequence shown here is derived from an EMBL/GenBank/DDBJ whole genome shotgun (WGS) entry which is preliminary data.</text>
</comment>
<feature type="compositionally biased region" description="Basic residues" evidence="1">
    <location>
        <begin position="1"/>
        <end position="10"/>
    </location>
</feature>
<feature type="region of interest" description="Disordered" evidence="1">
    <location>
        <begin position="1"/>
        <end position="46"/>
    </location>
</feature>